<dbReference type="GO" id="GO:0005654">
    <property type="term" value="C:nucleoplasm"/>
    <property type="evidence" value="ECO:0007669"/>
    <property type="project" value="TreeGrafter"/>
</dbReference>
<organism evidence="5 6">
    <name type="scientific">Cyphellophora attinorum</name>
    <dbReference type="NCBI Taxonomy" id="1664694"/>
    <lineage>
        <taxon>Eukaryota</taxon>
        <taxon>Fungi</taxon>
        <taxon>Dikarya</taxon>
        <taxon>Ascomycota</taxon>
        <taxon>Pezizomycotina</taxon>
        <taxon>Eurotiomycetes</taxon>
        <taxon>Chaetothyriomycetidae</taxon>
        <taxon>Chaetothyriales</taxon>
        <taxon>Cyphellophoraceae</taxon>
        <taxon>Cyphellophora</taxon>
    </lineage>
</organism>
<dbReference type="Pfam" id="PF04146">
    <property type="entry name" value="YTH"/>
    <property type="match status" value="1"/>
</dbReference>
<dbReference type="SMART" id="SM00360">
    <property type="entry name" value="RRM"/>
    <property type="match status" value="1"/>
</dbReference>
<dbReference type="InterPro" id="IPR035979">
    <property type="entry name" value="RBD_domain_sf"/>
</dbReference>
<dbReference type="VEuPathDB" id="FungiDB:AB675_791"/>
<keyword evidence="6" id="KW-1185">Reference proteome</keyword>
<dbReference type="GO" id="GO:0000381">
    <property type="term" value="P:regulation of alternative mRNA splicing, via spliceosome"/>
    <property type="evidence" value="ECO:0007669"/>
    <property type="project" value="TreeGrafter"/>
</dbReference>
<evidence type="ECO:0000259" key="4">
    <source>
        <dbReference type="PROSITE" id="PS50882"/>
    </source>
</evidence>
<dbReference type="PANTHER" id="PTHR12357:SF3">
    <property type="entry name" value="YTH DOMAIN-CONTAINING PROTEIN 1"/>
    <property type="match status" value="1"/>
</dbReference>
<reference evidence="5 6" key="1">
    <citation type="submission" date="2015-06" db="EMBL/GenBank/DDBJ databases">
        <title>Draft genome of the ant-associated black yeast Phialophora attae CBS 131958.</title>
        <authorList>
            <person name="Moreno L.F."/>
            <person name="Stielow B.J."/>
            <person name="de Hoog S."/>
            <person name="Vicente V.A."/>
            <person name="Weiss V.A."/>
            <person name="de Vries M."/>
            <person name="Cruz L.M."/>
            <person name="Souza E.M."/>
        </authorList>
    </citation>
    <scope>NUCLEOTIDE SEQUENCE [LARGE SCALE GENOMIC DNA]</scope>
    <source>
        <strain evidence="5 6">CBS 131958</strain>
    </source>
</reference>
<protein>
    <submittedName>
        <fullName evidence="5">Zinc finger CCCH domain-containing protein 45</fullName>
    </submittedName>
</protein>
<feature type="compositionally biased region" description="Polar residues" evidence="2">
    <location>
        <begin position="318"/>
        <end position="343"/>
    </location>
</feature>
<name>A0A0N1HBQ5_9EURO</name>
<dbReference type="OrthoDB" id="306690at2759"/>
<dbReference type="InterPro" id="IPR000504">
    <property type="entry name" value="RRM_dom"/>
</dbReference>
<proteinExistence type="predicted"/>
<dbReference type="Pfam" id="PF25701">
    <property type="entry name" value="RRM_YTH1"/>
    <property type="match status" value="1"/>
</dbReference>
<dbReference type="AlphaFoldDB" id="A0A0N1HBQ5"/>
<dbReference type="GO" id="GO:0000398">
    <property type="term" value="P:mRNA splicing, via spliceosome"/>
    <property type="evidence" value="ECO:0007669"/>
    <property type="project" value="TreeGrafter"/>
</dbReference>
<dbReference type="SUPFAM" id="SSF54928">
    <property type="entry name" value="RNA-binding domain, RBD"/>
    <property type="match status" value="1"/>
</dbReference>
<feature type="region of interest" description="Disordered" evidence="2">
    <location>
        <begin position="317"/>
        <end position="345"/>
    </location>
</feature>
<dbReference type="GO" id="GO:0003729">
    <property type="term" value="F:mRNA binding"/>
    <property type="evidence" value="ECO:0007669"/>
    <property type="project" value="TreeGrafter"/>
</dbReference>
<feature type="domain" description="RRM" evidence="3">
    <location>
        <begin position="244"/>
        <end position="318"/>
    </location>
</feature>
<dbReference type="PROSITE" id="PS50102">
    <property type="entry name" value="RRM"/>
    <property type="match status" value="1"/>
</dbReference>
<dbReference type="RefSeq" id="XP_018005640.1">
    <property type="nucleotide sequence ID" value="XM_018148325.1"/>
</dbReference>
<dbReference type="CDD" id="cd00590">
    <property type="entry name" value="RRM_SF"/>
    <property type="match status" value="1"/>
</dbReference>
<dbReference type="CDD" id="cd21134">
    <property type="entry name" value="YTH"/>
    <property type="match status" value="1"/>
</dbReference>
<comment type="caution">
    <text evidence="5">The sequence shown here is derived from an EMBL/GenBank/DDBJ whole genome shotgun (WGS) entry which is preliminary data.</text>
</comment>
<accession>A0A0N1HBQ5</accession>
<evidence type="ECO:0000256" key="1">
    <source>
        <dbReference type="PROSITE-ProRule" id="PRU00176"/>
    </source>
</evidence>
<dbReference type="STRING" id="1664694.A0A0N1HBQ5"/>
<feature type="compositionally biased region" description="Low complexity" evidence="2">
    <location>
        <begin position="218"/>
        <end position="230"/>
    </location>
</feature>
<dbReference type="InterPro" id="IPR007275">
    <property type="entry name" value="YTH_domain"/>
</dbReference>
<evidence type="ECO:0000256" key="2">
    <source>
        <dbReference type="SAM" id="MobiDB-lite"/>
    </source>
</evidence>
<feature type="region of interest" description="Disordered" evidence="2">
    <location>
        <begin position="191"/>
        <end position="239"/>
    </location>
</feature>
<keyword evidence="1" id="KW-0694">RNA-binding</keyword>
<dbReference type="EMBL" id="LFJN01000001">
    <property type="protein sequence ID" value="KPI45677.1"/>
    <property type="molecule type" value="Genomic_DNA"/>
</dbReference>
<feature type="region of interest" description="Disordered" evidence="2">
    <location>
        <begin position="484"/>
        <end position="532"/>
    </location>
</feature>
<evidence type="ECO:0000313" key="6">
    <source>
        <dbReference type="Proteomes" id="UP000038010"/>
    </source>
</evidence>
<feature type="compositionally biased region" description="Low complexity" evidence="2">
    <location>
        <begin position="520"/>
        <end position="532"/>
    </location>
</feature>
<feature type="compositionally biased region" description="Gly residues" evidence="2">
    <location>
        <begin position="650"/>
        <end position="677"/>
    </location>
</feature>
<dbReference type="InterPro" id="IPR045168">
    <property type="entry name" value="YTH_prot"/>
</dbReference>
<sequence>MAYYYVQSWFHPLPVIIEDLAGMGDGPNQPPDNNLRLTPDGSPLHSIMNVGVAQPNMGYDAFGQSRYAAGATNAIPMDMRSLAGALPTLPMRNQQQQSFQQYPGGQSAMYQYYSGAQFAGQTGAGFNPNTAGPAFQNYQSQSRQNYAGVPISTQTFQSAGQQVPQGMVQNIQAYHAPNQHLLPSSQYTAYPIRGGHNMRSGGGSPGMYQNPQPPMTRASSGSSAHASSTSFLRGPPRKPRQSGFALWVGNLPPGTNIVDLKDYFSRDATEDIESVFLISKSNCAFVNYKSEESCQAAMGRFHETRFQGVRLVCRLRRGSNTSPSPQQEAERQNVTSPIEQGSAQPEERVKEKFFVVKSLTLEDLERSVQSGVWATQAHNEAALTKAYESADDVYLIFSANKSGEYFGYAKMASAIGDEEAAAKTEVLPKAPTTNDPVTTPSPNPGDLPLAIITPPTATAPRGRIIDDSSRGTIFWEALNAITEPTGKDDTQTTEAEANPVKVVPSGSGNISSAEGTGYESSTSATLPSPTPQSFGKPFKIEWLSTDRLPFFRTRGLRNPWNANREVKIARDGTEIEPSIGRRLVQMFHIKFPEPAPMQMHQQQQQQLHGLGFGGGRGPAMVMSPQQQHQQSIYSGQMGQTFLMQQQPPAGGSGGGGPGGGGGMAPPGFQGYAGGGNY</sequence>
<evidence type="ECO:0000259" key="3">
    <source>
        <dbReference type="PROSITE" id="PS50102"/>
    </source>
</evidence>
<feature type="region of interest" description="Disordered" evidence="2">
    <location>
        <begin position="429"/>
        <end position="449"/>
    </location>
</feature>
<dbReference type="InterPro" id="IPR012677">
    <property type="entry name" value="Nucleotide-bd_a/b_plait_sf"/>
</dbReference>
<gene>
    <name evidence="5" type="ORF">AB675_791</name>
</gene>
<dbReference type="InterPro" id="IPR057720">
    <property type="entry name" value="RRM_YTH1"/>
</dbReference>
<feature type="domain" description="YTH" evidence="4">
    <location>
        <begin position="351"/>
        <end position="587"/>
    </location>
</feature>
<dbReference type="Proteomes" id="UP000038010">
    <property type="component" value="Unassembled WGS sequence"/>
</dbReference>
<dbReference type="PROSITE" id="PS50882">
    <property type="entry name" value="YTH"/>
    <property type="match status" value="1"/>
</dbReference>
<dbReference type="PANTHER" id="PTHR12357">
    <property type="entry name" value="YTH YT521-B HOMOLOGY DOMAIN-CONTAINING"/>
    <property type="match status" value="1"/>
</dbReference>
<dbReference type="GeneID" id="28740195"/>
<dbReference type="GO" id="GO:1990247">
    <property type="term" value="F:N6-methyladenosine-containing RNA reader activity"/>
    <property type="evidence" value="ECO:0007669"/>
    <property type="project" value="TreeGrafter"/>
</dbReference>
<evidence type="ECO:0000313" key="5">
    <source>
        <dbReference type="EMBL" id="KPI45677.1"/>
    </source>
</evidence>
<dbReference type="Gene3D" id="3.10.590.10">
    <property type="entry name" value="ph1033 like domains"/>
    <property type="match status" value="2"/>
</dbReference>
<feature type="region of interest" description="Disordered" evidence="2">
    <location>
        <begin position="644"/>
        <end position="677"/>
    </location>
</feature>
<dbReference type="Gene3D" id="3.30.70.330">
    <property type="match status" value="1"/>
</dbReference>